<reference evidence="1" key="1">
    <citation type="submission" date="2014-09" db="EMBL/GenBank/DDBJ databases">
        <authorList>
            <person name="Magalhaes I.L.F."/>
            <person name="Oliveira U."/>
            <person name="Santos F.R."/>
            <person name="Vidigal T.H.D.A."/>
            <person name="Brescovit A.D."/>
            <person name="Santos A.J."/>
        </authorList>
    </citation>
    <scope>NUCLEOTIDE SEQUENCE</scope>
    <source>
        <tissue evidence="1">Shoot tissue taken approximately 20 cm above the soil surface</tissue>
    </source>
</reference>
<organism evidence="1">
    <name type="scientific">Arundo donax</name>
    <name type="common">Giant reed</name>
    <name type="synonym">Donax arundinaceus</name>
    <dbReference type="NCBI Taxonomy" id="35708"/>
    <lineage>
        <taxon>Eukaryota</taxon>
        <taxon>Viridiplantae</taxon>
        <taxon>Streptophyta</taxon>
        <taxon>Embryophyta</taxon>
        <taxon>Tracheophyta</taxon>
        <taxon>Spermatophyta</taxon>
        <taxon>Magnoliopsida</taxon>
        <taxon>Liliopsida</taxon>
        <taxon>Poales</taxon>
        <taxon>Poaceae</taxon>
        <taxon>PACMAD clade</taxon>
        <taxon>Arundinoideae</taxon>
        <taxon>Arundineae</taxon>
        <taxon>Arundo</taxon>
    </lineage>
</organism>
<name>A0A0A9FJE3_ARUDO</name>
<proteinExistence type="predicted"/>
<accession>A0A0A9FJE3</accession>
<dbReference type="EMBL" id="GBRH01186532">
    <property type="protein sequence ID" value="JAE11364.1"/>
    <property type="molecule type" value="Transcribed_RNA"/>
</dbReference>
<sequence length="133" mass="13677">MLPGRGGPAAHSASAAGFARVVVVVGGWISMGRSKGAFVFVERSKGYSAAVLLVEAVVQVVARLTDRCSHGLGRRHGPGVGAGGLRAVEEHIGGGGGWNGMGRIKDARLRLQPSRLAAAPWWRRRPSGGTASG</sequence>
<protein>
    <submittedName>
        <fullName evidence="1">Uncharacterized protein</fullName>
    </submittedName>
</protein>
<reference evidence="1" key="2">
    <citation type="journal article" date="2015" name="Data Brief">
        <title>Shoot transcriptome of the giant reed, Arundo donax.</title>
        <authorList>
            <person name="Barrero R.A."/>
            <person name="Guerrero F.D."/>
            <person name="Moolhuijzen P."/>
            <person name="Goolsby J.A."/>
            <person name="Tidwell J."/>
            <person name="Bellgard S.E."/>
            <person name="Bellgard M.I."/>
        </authorList>
    </citation>
    <scope>NUCLEOTIDE SEQUENCE</scope>
    <source>
        <tissue evidence="1">Shoot tissue taken approximately 20 cm above the soil surface</tissue>
    </source>
</reference>
<dbReference type="AlphaFoldDB" id="A0A0A9FJE3"/>
<evidence type="ECO:0000313" key="1">
    <source>
        <dbReference type="EMBL" id="JAE11364.1"/>
    </source>
</evidence>